<feature type="transmembrane region" description="Helical" evidence="1">
    <location>
        <begin position="148"/>
        <end position="166"/>
    </location>
</feature>
<feature type="transmembrane region" description="Helical" evidence="1">
    <location>
        <begin position="75"/>
        <end position="99"/>
    </location>
</feature>
<evidence type="ECO:0000313" key="3">
    <source>
        <dbReference type="Proteomes" id="UP000228920"/>
    </source>
</evidence>
<feature type="transmembrane region" description="Helical" evidence="1">
    <location>
        <begin position="106"/>
        <end position="128"/>
    </location>
</feature>
<feature type="transmembrane region" description="Helical" evidence="1">
    <location>
        <begin position="178"/>
        <end position="196"/>
    </location>
</feature>
<reference evidence="3" key="1">
    <citation type="submission" date="2017-09" db="EMBL/GenBank/DDBJ databases">
        <title>Depth-based differentiation of microbial function through sediment-hosted aquifers and enrichment of novel symbionts in the deep terrestrial subsurface.</title>
        <authorList>
            <person name="Probst A.J."/>
            <person name="Ladd B."/>
            <person name="Jarett J.K."/>
            <person name="Geller-Mcgrath D.E."/>
            <person name="Sieber C.M.K."/>
            <person name="Emerson J.B."/>
            <person name="Anantharaman K."/>
            <person name="Thomas B.C."/>
            <person name="Malmstrom R."/>
            <person name="Stieglmeier M."/>
            <person name="Klingl A."/>
            <person name="Woyke T."/>
            <person name="Ryan C.M."/>
            <person name="Banfield J.F."/>
        </authorList>
    </citation>
    <scope>NUCLEOTIDE SEQUENCE [LARGE SCALE GENOMIC DNA]</scope>
</reference>
<feature type="transmembrane region" description="Helical" evidence="1">
    <location>
        <begin position="42"/>
        <end position="63"/>
    </location>
</feature>
<sequence length="238" mass="26604">MLDIRINPHFQDLTMLWIQNLEYFIVSIILFYSYLKNKNNVALFFGAAALVSTVGYAIAGISYQYFPDNFIVQAFASNIIANILFYAGFVFLLLGLLIIRLPQISLYIGIPVFLYGILAITPYVVNFVPFTVMENGVIDFHHTFIDDFSQFMFGVILVFGFSGVFFKTYTSLSDKLPAIFFGLGFVSVIFLPAITASTSGVIAYYLHYGVIFGGFCHIVGLLLSAAHKPRVLSEQKAL</sequence>
<dbReference type="EMBL" id="PFNL01000093">
    <property type="protein sequence ID" value="PIZ46527.1"/>
    <property type="molecule type" value="Genomic_DNA"/>
</dbReference>
<keyword evidence="1" id="KW-1133">Transmembrane helix</keyword>
<accession>A0A2M7TJ98</accession>
<feature type="transmembrane region" description="Helical" evidence="1">
    <location>
        <begin position="202"/>
        <end position="226"/>
    </location>
</feature>
<protein>
    <submittedName>
        <fullName evidence="2">Uncharacterized protein</fullName>
    </submittedName>
</protein>
<evidence type="ECO:0000313" key="2">
    <source>
        <dbReference type="EMBL" id="PIZ46527.1"/>
    </source>
</evidence>
<keyword evidence="1" id="KW-0812">Transmembrane</keyword>
<feature type="transmembrane region" description="Helical" evidence="1">
    <location>
        <begin position="16"/>
        <end position="35"/>
    </location>
</feature>
<name>A0A2M7TJ98_UNCKA</name>
<organism evidence="2 3">
    <name type="scientific">candidate division WWE3 bacterium CG_4_10_14_0_2_um_filter_41_14</name>
    <dbReference type="NCBI Taxonomy" id="1975072"/>
    <lineage>
        <taxon>Bacteria</taxon>
        <taxon>Katanobacteria</taxon>
    </lineage>
</organism>
<keyword evidence="1" id="KW-0472">Membrane</keyword>
<comment type="caution">
    <text evidence="2">The sequence shown here is derived from an EMBL/GenBank/DDBJ whole genome shotgun (WGS) entry which is preliminary data.</text>
</comment>
<evidence type="ECO:0000256" key="1">
    <source>
        <dbReference type="SAM" id="Phobius"/>
    </source>
</evidence>
<gene>
    <name evidence="2" type="ORF">COY32_03080</name>
</gene>
<proteinExistence type="predicted"/>
<dbReference type="Proteomes" id="UP000228920">
    <property type="component" value="Unassembled WGS sequence"/>
</dbReference>
<dbReference type="AlphaFoldDB" id="A0A2M7TJ98"/>